<name>A0ABS8JIA2_9GAMM</name>
<reference evidence="1" key="1">
    <citation type="submission" date="2021-10" db="EMBL/GenBank/DDBJ databases">
        <authorList>
            <person name="Lyu M."/>
            <person name="Wang X."/>
            <person name="Meng X."/>
            <person name="Xu K."/>
        </authorList>
    </citation>
    <scope>NUCLEOTIDE SEQUENCE</scope>
    <source>
        <strain evidence="1">A6</strain>
    </source>
</reference>
<evidence type="ECO:0000313" key="2">
    <source>
        <dbReference type="Proteomes" id="UP001165293"/>
    </source>
</evidence>
<accession>A0ABS8JIA2</accession>
<gene>
    <name evidence="1" type="ORF">LK996_09630</name>
</gene>
<dbReference type="RefSeq" id="WP_230526963.1">
    <property type="nucleotide sequence ID" value="NZ_JAJGAK010000002.1"/>
</dbReference>
<dbReference type="Proteomes" id="UP001165293">
    <property type="component" value="Unassembled WGS sequence"/>
</dbReference>
<organism evidence="1 2">
    <name type="scientific">Noviluteimonas lactosilytica</name>
    <dbReference type="NCBI Taxonomy" id="2888523"/>
    <lineage>
        <taxon>Bacteria</taxon>
        <taxon>Pseudomonadati</taxon>
        <taxon>Pseudomonadota</taxon>
        <taxon>Gammaproteobacteria</taxon>
        <taxon>Lysobacterales</taxon>
        <taxon>Lysobacteraceae</taxon>
        <taxon>Noviluteimonas</taxon>
    </lineage>
</organism>
<keyword evidence="2" id="KW-1185">Reference proteome</keyword>
<sequence length="184" mass="20338">MAKRVDGAAMTGTSKQFVADALLPNYPPDVPMRLAHWAGLAFDRNRYSDFAPAEIWDAVFKVHSGRPSEVAVISAGDLALDRRPALIAPSREAVMSYLGADFRFTSDHYVFSQNHEWICRLDQDVTLIAGDTNFIRQVVASCGGLQSVMDLMLDDFDPGPSDSVGLRRYLAEITRTLRPSSNDD</sequence>
<evidence type="ECO:0000313" key="1">
    <source>
        <dbReference type="EMBL" id="MCC8363331.1"/>
    </source>
</evidence>
<protein>
    <submittedName>
        <fullName evidence="1">Uncharacterized protein</fullName>
    </submittedName>
</protein>
<proteinExistence type="predicted"/>
<dbReference type="EMBL" id="JAJGAK010000002">
    <property type="protein sequence ID" value="MCC8363331.1"/>
    <property type="molecule type" value="Genomic_DNA"/>
</dbReference>
<comment type="caution">
    <text evidence="1">The sequence shown here is derived from an EMBL/GenBank/DDBJ whole genome shotgun (WGS) entry which is preliminary data.</text>
</comment>